<feature type="binding site" evidence="7">
    <location>
        <position position="84"/>
    </location>
    <ligand>
        <name>Zn(2+)</name>
        <dbReference type="ChEBI" id="CHEBI:29105"/>
        <label>1</label>
    </ligand>
</feature>
<dbReference type="Gene3D" id="4.10.860.120">
    <property type="entry name" value="RNA polymerase II, clamp domain"/>
    <property type="match status" value="1"/>
</dbReference>
<feature type="binding site" evidence="7">
    <location>
        <position position="604"/>
    </location>
    <ligand>
        <name>Mg(2+)</name>
        <dbReference type="ChEBI" id="CHEBI:18420"/>
    </ligand>
</feature>
<dbReference type="InterPro" id="IPR007081">
    <property type="entry name" value="RNA_pol_Rpb1_5"/>
</dbReference>
<dbReference type="SMART" id="SM00663">
    <property type="entry name" value="RPOLA_N"/>
    <property type="match status" value="1"/>
</dbReference>
<evidence type="ECO:0000313" key="10">
    <source>
        <dbReference type="EMBL" id="SMP10921.1"/>
    </source>
</evidence>
<feature type="binding site" evidence="7">
    <location>
        <position position="66"/>
    </location>
    <ligand>
        <name>Zn(2+)</name>
        <dbReference type="ChEBI" id="CHEBI:29105"/>
        <label>1</label>
    </ligand>
</feature>
<organism evidence="10 11">
    <name type="scientific">Venenivibrio stagnispumantis</name>
    <dbReference type="NCBI Taxonomy" id="407998"/>
    <lineage>
        <taxon>Bacteria</taxon>
        <taxon>Pseudomonadati</taxon>
        <taxon>Aquificota</taxon>
        <taxon>Aquificia</taxon>
        <taxon>Aquificales</taxon>
        <taxon>Hydrogenothermaceae</taxon>
        <taxon>Venenivibrio</taxon>
    </lineage>
</organism>
<evidence type="ECO:0000256" key="6">
    <source>
        <dbReference type="ARBA" id="ARBA00048552"/>
    </source>
</evidence>
<dbReference type="CDD" id="cd02655">
    <property type="entry name" value="RNAP_beta'_C"/>
    <property type="match status" value="1"/>
</dbReference>
<feature type="binding site" evidence="7">
    <location>
        <position position="1013"/>
    </location>
    <ligand>
        <name>Zn(2+)</name>
        <dbReference type="ChEBI" id="CHEBI:29105"/>
        <label>2</label>
    </ligand>
</feature>
<dbReference type="Gene3D" id="2.40.40.20">
    <property type="match status" value="1"/>
</dbReference>
<evidence type="ECO:0000256" key="8">
    <source>
        <dbReference type="RuleBase" id="RU004279"/>
    </source>
</evidence>
<dbReference type="Proteomes" id="UP001157947">
    <property type="component" value="Unassembled WGS sequence"/>
</dbReference>
<keyword evidence="2 7" id="KW-0808">Transferase</keyword>
<comment type="cofactor">
    <cofactor evidence="7">
        <name>Zn(2+)</name>
        <dbReference type="ChEBI" id="CHEBI:29105"/>
    </cofactor>
    <text evidence="7">Binds 2 Zn(2+) ions per subunit.</text>
</comment>
<dbReference type="Gene3D" id="1.10.274.100">
    <property type="entry name" value="RNA polymerase Rpb1, domain 3"/>
    <property type="match status" value="2"/>
</dbReference>
<name>A0AA45WLG5_9AQUI</name>
<dbReference type="Pfam" id="PF04983">
    <property type="entry name" value="RNA_pol_Rpb1_3"/>
    <property type="match status" value="1"/>
</dbReference>
<feature type="binding site" evidence="7">
    <location>
        <position position="1020"/>
    </location>
    <ligand>
        <name>Zn(2+)</name>
        <dbReference type="ChEBI" id="CHEBI:29105"/>
        <label>2</label>
    </ligand>
</feature>
<dbReference type="Gene3D" id="2.40.50.100">
    <property type="match status" value="4"/>
</dbReference>
<dbReference type="Pfam" id="PF05000">
    <property type="entry name" value="RNA_pol_Rpb1_4"/>
    <property type="match status" value="1"/>
</dbReference>
<dbReference type="InterPro" id="IPR038120">
    <property type="entry name" value="Rpb1_funnel_sf"/>
</dbReference>
<dbReference type="InterPro" id="IPR006592">
    <property type="entry name" value="RNA_pol_N"/>
</dbReference>
<dbReference type="GO" id="GO:0003899">
    <property type="term" value="F:DNA-directed RNA polymerase activity"/>
    <property type="evidence" value="ECO:0007669"/>
    <property type="project" value="UniProtKB-UniRule"/>
</dbReference>
<dbReference type="InterPro" id="IPR042102">
    <property type="entry name" value="RNA_pol_Rpb1_3_sf"/>
</dbReference>
<feature type="binding site" evidence="7">
    <location>
        <position position="602"/>
    </location>
    <ligand>
        <name>Mg(2+)</name>
        <dbReference type="ChEBI" id="CHEBI:18420"/>
    </ligand>
</feature>
<dbReference type="CDD" id="cd01609">
    <property type="entry name" value="RNAP_beta'_N"/>
    <property type="match status" value="1"/>
</dbReference>
<keyword evidence="11" id="KW-1185">Reference proteome</keyword>
<dbReference type="Pfam" id="PF00623">
    <property type="entry name" value="RNA_pol_Rpb1_2"/>
    <property type="match status" value="2"/>
</dbReference>
<evidence type="ECO:0000256" key="5">
    <source>
        <dbReference type="ARBA" id="ARBA00023163"/>
    </source>
</evidence>
<dbReference type="PANTHER" id="PTHR19376:SF54">
    <property type="entry name" value="DNA-DIRECTED RNA POLYMERASE SUBUNIT BETA"/>
    <property type="match status" value="1"/>
</dbReference>
<dbReference type="InterPro" id="IPR044893">
    <property type="entry name" value="RNA_pol_Rpb1_clamp_domain"/>
</dbReference>
<comment type="subunit">
    <text evidence="7">The RNAP catalytic core consists of 2 alpha, 1 beta, 1 beta' and 1 omega subunit. When a sigma factor is associated with the core the holoenzyme is formed, which can initiate transcription.</text>
</comment>
<feature type="binding site" evidence="7">
    <location>
        <position position="81"/>
    </location>
    <ligand>
        <name>Zn(2+)</name>
        <dbReference type="ChEBI" id="CHEBI:29105"/>
        <label>1</label>
    </ligand>
</feature>
<sequence length="1580" mass="177546">MINEEKAKGLMPFESIRLGLASPEVIRSWSHGEVKKPETLNYRTLKPEKDGLFDARIFGPIKDYECLCGKYKKKKYEGTICDRCGVEVTRSDVRRERFGHIELASPVVHIWYLKSTPSKIGNLLNLSSRDIERVVYFESYMLIEHPAEEEEEAFEKDSSTLPLFEGGLTKYVKISVISEDEFRENEAIYSNSEKYEYGMGAEKVKDLLSRIDLEMLAKKLKDEIHGYAIGFDDLNLETKIKYPKSYQKLVSDIAKRFTEYGINLNGHLLSDKEIDAIITGELYVVIDPKDSGLEKYKVISATDYQSIAEKVEALTGIEALKVVYKEFRKINPEIPLLEVFKENLRNSLLRETAEQKLKKLVRRLRLVEGFLKSGNKPEWMILDVIPVIPPDLRPLLPLDGGRFATSDLNDLYRRVINRNNRLKRLIDLDAPEIIIRNEKRMLQEAVDALIDNGRRGRTVTQNNRPLKSLSDSLRGKQGRFRQNLLGKRVDYSGRSVIVVGPEMQMHECGLPKQMALELFKPFVYRRLEEKGYATSIKMAKRMVENKEPEVWECLEEVVKQHPVLLNRAPTLHRMSIQAFEPKLVEGKAIRLHPLVCPPFNADFDGDQMAVHVPLSVEAQLESYILMLSTQNILSPAHGKPVTMPSQDIILGAHYITQELKGAKGEGKIFANPDEAKLAYDLGKIDLLAKIKVKLNRKIIETTVGRLIFNEILPEGFPFVNEVLNKKKISKLISDIYEKYGNEVAAITLDRIKELGFKFATKAGISISVSDLVVPQKKAEIIQKAIKEAEEVWQQYVDGIITRGERHNKVIDIWSTVTNEVAKLMFDEIEKTERVENGKKYPGEFNPVYMMASSGARGSKDQIRQLAGMRGLMAKHSGEFIETPIISNFREGLSVVEYFISTYGARKGLADTALKTAVAGYLTRRLADVAQDVIITAEDCGTLKGITVSAIIEGGEIVVPLRDRIIGRYAAEDIIDPYTNEVIVVMNEEITEEKATQIEKAGIEKVKIRSVLTCEQTVGVCAKCYGRDLAQRKLVDIGEAVGIIAAQSIGEPGTQLTMRTFHIGGAATAQAAQTAHIASVNGIVKLVNVKTVKDREGKELIINREGSIIILDKEGKPLERFPAPYGAILKVKDGEEVKEGTILAEWDPFSIPIIAEKSGTVEFRDVIADVTLREERDNITGKTILDISFMRPKDAALHTPRMVIHGDDGEDYVYDLPVNSLILLTKDQLEEKWDKCLTCSEAEKTEVYHKYIQPKEGFRVYEGDVIVKIPRERAKVRDIVGGLPRVEELLEAREPKNKAIVSEIDGIVRIYEDADEIILFNPKTGESKTYKINPDTFVIVKNGQQVKEGQELTDDGSVKAEFSGTVRVRSKGTLIVVFNKETGQQKKYRVAKGRFIIVKDGAVVKAGDPLTDGSPNPHDILKIMGPEELAAFLVKEAQMVYRLQGVEINDKHFEVIIRQMLKKVKIVDPGDSRFLLNEIVDKIDLEEEIQKILEEGGKPPKAEPVLVGITKASLTTRSWISAASFQETTRVLADASVEGKEDKLQGLKENVIIGNIIPAGTGVKDYMNVKAVLEEVEAFKE</sequence>
<dbReference type="SUPFAM" id="SSF64484">
    <property type="entry name" value="beta and beta-prime subunits of DNA dependent RNA-polymerase"/>
    <property type="match status" value="1"/>
</dbReference>
<feature type="binding site" evidence="7">
    <location>
        <position position="939"/>
    </location>
    <ligand>
        <name>Zn(2+)</name>
        <dbReference type="ChEBI" id="CHEBI:29105"/>
        <label>2</label>
    </ligand>
</feature>
<comment type="function">
    <text evidence="7 8">DNA-dependent RNA polymerase catalyzes the transcription of DNA into RNA using the four ribonucleoside triphosphates as substrates.</text>
</comment>
<dbReference type="GO" id="GO:0000287">
    <property type="term" value="F:magnesium ion binding"/>
    <property type="evidence" value="ECO:0007669"/>
    <property type="project" value="UniProtKB-UniRule"/>
</dbReference>
<comment type="similarity">
    <text evidence="7 8">Belongs to the RNA polymerase beta' chain family.</text>
</comment>
<dbReference type="HAMAP" id="MF_01322">
    <property type="entry name" value="RNApol_bact_RpoC"/>
    <property type="match status" value="1"/>
</dbReference>
<dbReference type="GO" id="GO:0003677">
    <property type="term" value="F:DNA binding"/>
    <property type="evidence" value="ECO:0007669"/>
    <property type="project" value="UniProtKB-UniRule"/>
</dbReference>
<evidence type="ECO:0000256" key="3">
    <source>
        <dbReference type="ARBA" id="ARBA00022695"/>
    </source>
</evidence>
<evidence type="ECO:0000256" key="2">
    <source>
        <dbReference type="ARBA" id="ARBA00022679"/>
    </source>
</evidence>
<keyword evidence="7" id="KW-0862">Zinc</keyword>
<dbReference type="GO" id="GO:0000428">
    <property type="term" value="C:DNA-directed RNA polymerase complex"/>
    <property type="evidence" value="ECO:0007669"/>
    <property type="project" value="UniProtKB-KW"/>
</dbReference>
<protein>
    <recommendedName>
        <fullName evidence="7">DNA-directed RNA polymerase subunit beta'</fullName>
        <shortName evidence="7">RNAP subunit beta'</shortName>
        <ecNumber evidence="7">2.7.7.6</ecNumber>
    </recommendedName>
    <alternativeName>
        <fullName evidence="7">RNA polymerase subunit beta'</fullName>
    </alternativeName>
    <alternativeName>
        <fullName evidence="7">Transcriptase subunit beta'</fullName>
    </alternativeName>
</protein>
<feature type="binding site" evidence="7">
    <location>
        <position position="1023"/>
    </location>
    <ligand>
        <name>Zn(2+)</name>
        <dbReference type="ChEBI" id="CHEBI:29105"/>
        <label>2</label>
    </ligand>
</feature>
<feature type="domain" description="RNA polymerase N-terminal" evidence="9">
    <location>
        <begin position="378"/>
        <end position="656"/>
    </location>
</feature>
<dbReference type="Gene3D" id="1.10.40.90">
    <property type="match status" value="1"/>
</dbReference>
<dbReference type="InterPro" id="IPR007080">
    <property type="entry name" value="RNA_pol_Rpb1_1"/>
</dbReference>
<dbReference type="Gene3D" id="1.10.150.390">
    <property type="match status" value="1"/>
</dbReference>
<dbReference type="Gene3D" id="1.10.1790.20">
    <property type="match status" value="1"/>
</dbReference>
<keyword evidence="3 7" id="KW-0548">Nucleotidyltransferase</keyword>
<keyword evidence="4 7" id="KW-0479">Metal-binding</keyword>
<dbReference type="PANTHER" id="PTHR19376">
    <property type="entry name" value="DNA-DIRECTED RNA POLYMERASE"/>
    <property type="match status" value="1"/>
</dbReference>
<reference evidence="10" key="1">
    <citation type="submission" date="2017-05" db="EMBL/GenBank/DDBJ databases">
        <authorList>
            <person name="Varghese N."/>
            <person name="Submissions S."/>
        </authorList>
    </citation>
    <scope>NUCLEOTIDE SEQUENCE</scope>
    <source>
        <strain evidence="10">DSM 18763</strain>
    </source>
</reference>
<dbReference type="InterPro" id="IPR012754">
    <property type="entry name" value="DNA-dir_RpoC_beta_prime_bact"/>
</dbReference>
<comment type="catalytic activity">
    <reaction evidence="6 7 8">
        <text>RNA(n) + a ribonucleoside 5'-triphosphate = RNA(n+1) + diphosphate</text>
        <dbReference type="Rhea" id="RHEA:21248"/>
        <dbReference type="Rhea" id="RHEA-COMP:14527"/>
        <dbReference type="Rhea" id="RHEA-COMP:17342"/>
        <dbReference type="ChEBI" id="CHEBI:33019"/>
        <dbReference type="ChEBI" id="CHEBI:61557"/>
        <dbReference type="ChEBI" id="CHEBI:140395"/>
        <dbReference type="EC" id="2.7.7.6"/>
    </reaction>
</comment>
<dbReference type="GO" id="GO:0006351">
    <property type="term" value="P:DNA-templated transcription"/>
    <property type="evidence" value="ECO:0007669"/>
    <property type="project" value="UniProtKB-UniRule"/>
</dbReference>
<gene>
    <name evidence="7" type="primary">rpoC</name>
    <name evidence="10" type="ORF">SAMN06264868_10832</name>
</gene>
<keyword evidence="1 7" id="KW-0240">DNA-directed RNA polymerase</keyword>
<evidence type="ECO:0000256" key="1">
    <source>
        <dbReference type="ARBA" id="ARBA00022478"/>
    </source>
</evidence>
<evidence type="ECO:0000313" key="11">
    <source>
        <dbReference type="Proteomes" id="UP001157947"/>
    </source>
</evidence>
<dbReference type="Pfam" id="PF04998">
    <property type="entry name" value="RNA_pol_Rpb1_5"/>
    <property type="match status" value="1"/>
</dbReference>
<dbReference type="InterPro" id="IPR007066">
    <property type="entry name" value="RNA_pol_Rpb1_3"/>
</dbReference>
<dbReference type="EMBL" id="FXTX01000008">
    <property type="protein sequence ID" value="SMP10921.1"/>
    <property type="molecule type" value="Genomic_DNA"/>
</dbReference>
<dbReference type="InterPro" id="IPR000722">
    <property type="entry name" value="RNA_pol_asu"/>
</dbReference>
<dbReference type="Pfam" id="PF04997">
    <property type="entry name" value="RNA_pol_Rpb1_1"/>
    <property type="match status" value="2"/>
</dbReference>
<dbReference type="InterPro" id="IPR007083">
    <property type="entry name" value="RNA_pol_Rpb1_4"/>
</dbReference>
<evidence type="ECO:0000256" key="7">
    <source>
        <dbReference type="HAMAP-Rule" id="MF_01322"/>
    </source>
</evidence>
<feature type="binding site" evidence="7">
    <location>
        <position position="68"/>
    </location>
    <ligand>
        <name>Zn(2+)</name>
        <dbReference type="ChEBI" id="CHEBI:29105"/>
        <label>1</label>
    </ligand>
</feature>
<keyword evidence="5 7" id="KW-0804">Transcription</keyword>
<dbReference type="NCBIfam" id="TIGR02386">
    <property type="entry name" value="rpoC_TIGR"/>
    <property type="match status" value="1"/>
</dbReference>
<comment type="caution">
    <text evidence="10">The sequence shown here is derived from an EMBL/GenBank/DDBJ whole genome shotgun (WGS) entry which is preliminary data.</text>
</comment>
<feature type="binding site" evidence="7">
    <location>
        <position position="606"/>
    </location>
    <ligand>
        <name>Mg(2+)</name>
        <dbReference type="ChEBI" id="CHEBI:18420"/>
    </ligand>
</feature>
<keyword evidence="7" id="KW-0460">Magnesium</keyword>
<dbReference type="Gene3D" id="1.10.132.30">
    <property type="match status" value="1"/>
</dbReference>
<dbReference type="InterPro" id="IPR045867">
    <property type="entry name" value="DNA-dir_RpoC_beta_prime"/>
</dbReference>
<comment type="cofactor">
    <cofactor evidence="7">
        <name>Mg(2+)</name>
        <dbReference type="ChEBI" id="CHEBI:18420"/>
    </cofactor>
    <text evidence="7">Binds 1 Mg(2+) ion per subunit.</text>
</comment>
<accession>A0AA45WLG5</accession>
<evidence type="ECO:0000259" key="9">
    <source>
        <dbReference type="SMART" id="SM00663"/>
    </source>
</evidence>
<dbReference type="GO" id="GO:0008270">
    <property type="term" value="F:zinc ion binding"/>
    <property type="evidence" value="ECO:0007669"/>
    <property type="project" value="UniProtKB-UniRule"/>
</dbReference>
<evidence type="ECO:0000256" key="4">
    <source>
        <dbReference type="ARBA" id="ARBA00022723"/>
    </source>
</evidence>
<dbReference type="EC" id="2.7.7.6" evidence="7"/>
<proteinExistence type="inferred from homology"/>